<dbReference type="RefSeq" id="WP_112784101.1">
    <property type="nucleotide sequence ID" value="NZ_CP030041.1"/>
</dbReference>
<keyword evidence="3" id="KW-1185">Reference proteome</keyword>
<accession>A0A2Z4IIF0</accession>
<dbReference type="AlphaFoldDB" id="A0A2Z4IIF0"/>
<dbReference type="Pfam" id="PF09823">
    <property type="entry name" value="DUF2357"/>
    <property type="match status" value="1"/>
</dbReference>
<evidence type="ECO:0000313" key="2">
    <source>
        <dbReference type="EMBL" id="AWW30724.1"/>
    </source>
</evidence>
<evidence type="ECO:0000259" key="1">
    <source>
        <dbReference type="Pfam" id="PF09823"/>
    </source>
</evidence>
<dbReference type="EMBL" id="CP030041">
    <property type="protein sequence ID" value="AWW30724.1"/>
    <property type="molecule type" value="Genomic_DNA"/>
</dbReference>
<dbReference type="KEGG" id="est:DN752_11640"/>
<protein>
    <recommendedName>
        <fullName evidence="1">DUF2357 domain-containing protein</fullName>
    </recommendedName>
</protein>
<reference evidence="2 3" key="1">
    <citation type="submission" date="2018-06" db="EMBL/GenBank/DDBJ databases">
        <title>Echinicola strongylocentroti sp. nov., isolated from a sea urchin Strongylocentrotus intermedius.</title>
        <authorList>
            <person name="Bae S.S."/>
        </authorList>
    </citation>
    <scope>NUCLEOTIDE SEQUENCE [LARGE SCALE GENOMIC DNA]</scope>
    <source>
        <strain evidence="2 3">MEBiC08714</strain>
    </source>
</reference>
<dbReference type="Proteomes" id="UP000248688">
    <property type="component" value="Chromosome"/>
</dbReference>
<dbReference type="InterPro" id="IPR018633">
    <property type="entry name" value="DUF2357"/>
</dbReference>
<proteinExistence type="predicted"/>
<gene>
    <name evidence="2" type="ORF">DN752_11640</name>
</gene>
<evidence type="ECO:0000313" key="3">
    <source>
        <dbReference type="Proteomes" id="UP000248688"/>
    </source>
</evidence>
<name>A0A2Z4IIF0_9BACT</name>
<dbReference type="InterPro" id="IPR007505">
    <property type="entry name" value="PDDEXK_7"/>
</dbReference>
<organism evidence="2 3">
    <name type="scientific">Echinicola strongylocentroti</name>
    <dbReference type="NCBI Taxonomy" id="1795355"/>
    <lineage>
        <taxon>Bacteria</taxon>
        <taxon>Pseudomonadati</taxon>
        <taxon>Bacteroidota</taxon>
        <taxon>Cytophagia</taxon>
        <taxon>Cytophagales</taxon>
        <taxon>Cyclobacteriaceae</taxon>
        <taxon>Echinicola</taxon>
    </lineage>
</organism>
<dbReference type="OrthoDB" id="32195at2"/>
<dbReference type="Pfam" id="PF04411">
    <property type="entry name" value="PDDEXK_7"/>
    <property type="match status" value="1"/>
</dbReference>
<sequence length="760" mass="87572">MEGTNLKISLDNYCHGLELEINPKNGAPIYDMGKDAHLFGEARFQLMEGFQYDYSLNKAEYLLGDPGMKIIQPHSKIPYVGRIVPNIFVGNLQIPLFLRSENRQIGCIAVEVRSVKSSYREDYRDMLEYITEKCTDILLQAESPALQNLEVDFSGDSQSLYQKFAFVNSIVGSYEFTEAVHRIITNPVTKWADAYENRDIRRIRRFSNKNIKDLKKGSNRTRIPDRHYLRNQGMNTAPQRIEYAVKSDSVDTPENRFIKYALQSFLQFGNDIRQKSNVGAKLYNEAGVFVDRLSAYLHHAVFNEINRPATLKLNSPVLQRKEGYREILRVWLMFDLAAKLIWEGGEDVYKGGKKDVATLYEYWLFFKLLELFGSIFKIKPKSIQELIKPTKEGLHLTLKQGKSTPLKGIYDAGSRKFNVRFNFNRSFKGGRTYPQSGSWSASLRPDYTLSIWPLGITEEEAEDQELIVHVHFDAKYKISNLRDIIPDPSCQNLDDEKKQNKAGIYNNADLLKMHAYKDAIRRTGGAYVLYPGEKHYNTKGFHEIIPGLGAFPVQPSKTDSGVNELKGFILEVVKHFVNRASQREKAAYRTYKIHKSPPEEGSELNEPLPELYHDNRHLLPDETYVLVGYYKNADHLNWIKKNHLYNFRTGSRAGSLRLSHEVVNAEYLLLHSKGDNKTKELWRIKNKGPKIFSQRDMENRNYPSASIKSHYLVVDVEKVNEPELSGLHFDFRSLKNYSSKNASAYPFFATLSELMKNKVK</sequence>
<feature type="domain" description="DUF2357" evidence="1">
    <location>
        <begin position="81"/>
        <end position="331"/>
    </location>
</feature>